<proteinExistence type="predicted"/>
<dbReference type="AlphaFoldDB" id="A0A4Y2PRC6"/>
<protein>
    <submittedName>
        <fullName evidence="1">Uncharacterized protein</fullName>
    </submittedName>
</protein>
<evidence type="ECO:0000313" key="1">
    <source>
        <dbReference type="EMBL" id="GBN53662.1"/>
    </source>
</evidence>
<accession>A0A4Y2PRC6</accession>
<sequence length="129" mass="15179">MRHGAVEIIDETRQAMIERRSDKEFRQALVDARGLCDGIQIEAEFPQVREVRPRKKRSNMIMNLKTRLLQVQRGDSSKLLFLYSRRHNQVFARMLRTINPLRTAARKTHVFVWPTFLNARVCSGPAHFF</sequence>
<dbReference type="EMBL" id="BGPR01011928">
    <property type="protein sequence ID" value="GBN53662.1"/>
    <property type="molecule type" value="Genomic_DNA"/>
</dbReference>
<evidence type="ECO:0000313" key="2">
    <source>
        <dbReference type="Proteomes" id="UP000499080"/>
    </source>
</evidence>
<keyword evidence="2" id="KW-1185">Reference proteome</keyword>
<reference evidence="1 2" key="1">
    <citation type="journal article" date="2019" name="Sci. Rep.">
        <title>Orb-weaving spider Araneus ventricosus genome elucidates the spidroin gene catalogue.</title>
        <authorList>
            <person name="Kono N."/>
            <person name="Nakamura H."/>
            <person name="Ohtoshi R."/>
            <person name="Moran D.A.P."/>
            <person name="Shinohara A."/>
            <person name="Yoshida Y."/>
            <person name="Fujiwara M."/>
            <person name="Mori M."/>
            <person name="Tomita M."/>
            <person name="Arakawa K."/>
        </authorList>
    </citation>
    <scope>NUCLEOTIDE SEQUENCE [LARGE SCALE GENOMIC DNA]</scope>
</reference>
<comment type="caution">
    <text evidence="1">The sequence shown here is derived from an EMBL/GenBank/DDBJ whole genome shotgun (WGS) entry which is preliminary data.</text>
</comment>
<gene>
    <name evidence="1" type="ORF">AVEN_96986_1</name>
</gene>
<organism evidence="1 2">
    <name type="scientific">Araneus ventricosus</name>
    <name type="common">Orbweaver spider</name>
    <name type="synonym">Epeira ventricosa</name>
    <dbReference type="NCBI Taxonomy" id="182803"/>
    <lineage>
        <taxon>Eukaryota</taxon>
        <taxon>Metazoa</taxon>
        <taxon>Ecdysozoa</taxon>
        <taxon>Arthropoda</taxon>
        <taxon>Chelicerata</taxon>
        <taxon>Arachnida</taxon>
        <taxon>Araneae</taxon>
        <taxon>Araneomorphae</taxon>
        <taxon>Entelegynae</taxon>
        <taxon>Araneoidea</taxon>
        <taxon>Araneidae</taxon>
        <taxon>Araneus</taxon>
    </lineage>
</organism>
<name>A0A4Y2PRC6_ARAVE</name>
<dbReference type="Proteomes" id="UP000499080">
    <property type="component" value="Unassembled WGS sequence"/>
</dbReference>